<keyword evidence="2" id="KW-1185">Reference proteome</keyword>
<protein>
    <submittedName>
        <fullName evidence="1">Uncharacterized protein</fullName>
    </submittedName>
</protein>
<dbReference type="AlphaFoldDB" id="A0A409VIU8"/>
<organism evidence="1 2">
    <name type="scientific">Gymnopilus dilepis</name>
    <dbReference type="NCBI Taxonomy" id="231916"/>
    <lineage>
        <taxon>Eukaryota</taxon>
        <taxon>Fungi</taxon>
        <taxon>Dikarya</taxon>
        <taxon>Basidiomycota</taxon>
        <taxon>Agaricomycotina</taxon>
        <taxon>Agaricomycetes</taxon>
        <taxon>Agaricomycetidae</taxon>
        <taxon>Agaricales</taxon>
        <taxon>Agaricineae</taxon>
        <taxon>Hymenogastraceae</taxon>
        <taxon>Gymnopilus</taxon>
    </lineage>
</organism>
<evidence type="ECO:0000313" key="2">
    <source>
        <dbReference type="Proteomes" id="UP000284706"/>
    </source>
</evidence>
<dbReference type="Proteomes" id="UP000284706">
    <property type="component" value="Unassembled WGS sequence"/>
</dbReference>
<evidence type="ECO:0000313" key="1">
    <source>
        <dbReference type="EMBL" id="PPQ66165.1"/>
    </source>
</evidence>
<proteinExistence type="predicted"/>
<reference evidence="1 2" key="1">
    <citation type="journal article" date="2018" name="Evol. Lett.">
        <title>Horizontal gene cluster transfer increased hallucinogenic mushroom diversity.</title>
        <authorList>
            <person name="Reynolds H.T."/>
            <person name="Vijayakumar V."/>
            <person name="Gluck-Thaler E."/>
            <person name="Korotkin H.B."/>
            <person name="Matheny P.B."/>
            <person name="Slot J.C."/>
        </authorList>
    </citation>
    <scope>NUCLEOTIDE SEQUENCE [LARGE SCALE GENOMIC DNA]</scope>
    <source>
        <strain evidence="1 2">SRW20</strain>
    </source>
</reference>
<accession>A0A409VIU8</accession>
<gene>
    <name evidence="1" type="ORF">CVT26_010888</name>
</gene>
<dbReference type="InParanoid" id="A0A409VIU8"/>
<name>A0A409VIU8_9AGAR</name>
<comment type="caution">
    <text evidence="1">The sequence shown here is derived from an EMBL/GenBank/DDBJ whole genome shotgun (WGS) entry which is preliminary data.</text>
</comment>
<sequence>MSGSRTSRMRPTLSSIPIKSAQGLQVLQWQSGTAAAPGPELVDSSWTSNHRISVTSRKKASVCSAHERYPRHLFSSIHIRAPPSLSVLMEILKRYDDSCLFLRRGLFAGWSKFQRNAQYPDKISQESSASTSHVLKLVSGWPVFSPSYCKCSLASTVSTESLLDLTPDSDVTAITNNPTLSEFYSIVEPLAGGFELRVDSPALKLSGGCGSSENSDLEML</sequence>
<dbReference type="EMBL" id="NHYE01005637">
    <property type="protein sequence ID" value="PPQ66165.1"/>
    <property type="molecule type" value="Genomic_DNA"/>
</dbReference>